<protein>
    <submittedName>
        <fullName evidence="1">Uncharacterized protein</fullName>
    </submittedName>
</protein>
<dbReference type="HOGENOM" id="CLU_1326723_0_0_1"/>
<proteinExistence type="predicted"/>
<organism evidence="1 2">
    <name type="scientific">Vairimorpha apis BRL 01</name>
    <dbReference type="NCBI Taxonomy" id="1037528"/>
    <lineage>
        <taxon>Eukaryota</taxon>
        <taxon>Fungi</taxon>
        <taxon>Fungi incertae sedis</taxon>
        <taxon>Microsporidia</taxon>
        <taxon>Nosematidae</taxon>
        <taxon>Vairimorpha</taxon>
    </lineage>
</organism>
<keyword evidence="2" id="KW-1185">Reference proteome</keyword>
<evidence type="ECO:0000313" key="2">
    <source>
        <dbReference type="Proteomes" id="UP000053780"/>
    </source>
</evidence>
<dbReference type="EMBL" id="KE646952">
    <property type="protein sequence ID" value="EQB62217.1"/>
    <property type="molecule type" value="Genomic_DNA"/>
</dbReference>
<dbReference type="Proteomes" id="UP000053780">
    <property type="component" value="Unassembled WGS sequence"/>
</dbReference>
<gene>
    <name evidence="1" type="ORF">NAPIS_ORF00210</name>
</gene>
<accession>T0L403</accession>
<dbReference type="VEuPathDB" id="MicrosporidiaDB:NAPIS_ORF00210"/>
<sequence>MLRTLILLNNDKKASTSTAQNLHLNKRPSVWDFYFDNHNSRDKSVHLKTLQNEKENEVVSFDLVNDIYYEDKEKNLQNFDFNKNHYDMKNKDKYLKYNNAGQNKLYDVLIKTKENVRNSGVGDDELSCNFIEKKKSSLEYLVELSYLDYIKYQNDSKKLVLKLIEKEKVSKNCSCILSFKNNTIDNNSNEDTFYDQLYEQENISKDL</sequence>
<reference evidence="1 2" key="1">
    <citation type="journal article" date="2013" name="BMC Genomics">
        <title>Genome sequencing and comparative genomics of honey bee microsporidia, Nosema apis reveal novel insights into host-parasite interactions.</title>
        <authorList>
            <person name="Chen Yp."/>
            <person name="Pettis J.S."/>
            <person name="Zhao Y."/>
            <person name="Liu X."/>
            <person name="Tallon L.J."/>
            <person name="Sadzewicz L.D."/>
            <person name="Li R."/>
            <person name="Zheng H."/>
            <person name="Huang S."/>
            <person name="Zhang X."/>
            <person name="Hamilton M.C."/>
            <person name="Pernal S.F."/>
            <person name="Melathopoulos A.P."/>
            <person name="Yan X."/>
            <person name="Evans J.D."/>
        </authorList>
    </citation>
    <scope>NUCLEOTIDE SEQUENCE [LARGE SCALE GENOMIC DNA]</scope>
    <source>
        <strain evidence="1 2">BRL 01</strain>
    </source>
</reference>
<name>T0L403_9MICR</name>
<evidence type="ECO:0000313" key="1">
    <source>
        <dbReference type="EMBL" id="EQB62217.1"/>
    </source>
</evidence>
<dbReference type="AlphaFoldDB" id="T0L403"/>